<dbReference type="STRING" id="69332.A0A388JSA6"/>
<reference evidence="1 2" key="1">
    <citation type="journal article" date="2018" name="Cell">
        <title>The Chara Genome: Secondary Complexity and Implications for Plant Terrestrialization.</title>
        <authorList>
            <person name="Nishiyama T."/>
            <person name="Sakayama H."/>
            <person name="Vries J.D."/>
            <person name="Buschmann H."/>
            <person name="Saint-Marcoux D."/>
            <person name="Ullrich K.K."/>
            <person name="Haas F.B."/>
            <person name="Vanderstraeten L."/>
            <person name="Becker D."/>
            <person name="Lang D."/>
            <person name="Vosolsobe S."/>
            <person name="Rombauts S."/>
            <person name="Wilhelmsson P.K.I."/>
            <person name="Janitza P."/>
            <person name="Kern R."/>
            <person name="Heyl A."/>
            <person name="Rumpler F."/>
            <person name="Villalobos L.I.A.C."/>
            <person name="Clay J.M."/>
            <person name="Skokan R."/>
            <person name="Toyoda A."/>
            <person name="Suzuki Y."/>
            <person name="Kagoshima H."/>
            <person name="Schijlen E."/>
            <person name="Tajeshwar N."/>
            <person name="Catarino B."/>
            <person name="Hetherington A.J."/>
            <person name="Saltykova A."/>
            <person name="Bonnot C."/>
            <person name="Breuninger H."/>
            <person name="Symeonidi A."/>
            <person name="Radhakrishnan G.V."/>
            <person name="Van Nieuwerburgh F."/>
            <person name="Deforce D."/>
            <person name="Chang C."/>
            <person name="Karol K.G."/>
            <person name="Hedrich R."/>
            <person name="Ulvskov P."/>
            <person name="Glockner G."/>
            <person name="Delwiche C.F."/>
            <person name="Petrasek J."/>
            <person name="Van de Peer Y."/>
            <person name="Friml J."/>
            <person name="Beilby M."/>
            <person name="Dolan L."/>
            <person name="Kohara Y."/>
            <person name="Sugano S."/>
            <person name="Fujiyama A."/>
            <person name="Delaux P.-M."/>
            <person name="Quint M."/>
            <person name="TheiBen G."/>
            <person name="Hagemann M."/>
            <person name="Harholt J."/>
            <person name="Dunand C."/>
            <person name="Zachgo S."/>
            <person name="Langdale J."/>
            <person name="Maumus F."/>
            <person name="Straeten D.V.D."/>
            <person name="Gould S.B."/>
            <person name="Rensing S.A."/>
        </authorList>
    </citation>
    <scope>NUCLEOTIDE SEQUENCE [LARGE SCALE GENOMIC DNA]</scope>
    <source>
        <strain evidence="1 2">S276</strain>
    </source>
</reference>
<evidence type="ECO:0000313" key="2">
    <source>
        <dbReference type="Proteomes" id="UP000265515"/>
    </source>
</evidence>
<dbReference type="Gramene" id="GBG60660">
    <property type="protein sequence ID" value="GBG60660"/>
    <property type="gene ID" value="CBR_g11885"/>
</dbReference>
<dbReference type="Proteomes" id="UP000265515">
    <property type="component" value="Unassembled WGS sequence"/>
</dbReference>
<name>A0A388JSA6_CHABU</name>
<protein>
    <submittedName>
        <fullName evidence="1">Uncharacterized protein</fullName>
    </submittedName>
</protein>
<organism evidence="1 2">
    <name type="scientific">Chara braunii</name>
    <name type="common">Braun's stonewort</name>
    <dbReference type="NCBI Taxonomy" id="69332"/>
    <lineage>
        <taxon>Eukaryota</taxon>
        <taxon>Viridiplantae</taxon>
        <taxon>Streptophyta</taxon>
        <taxon>Charophyceae</taxon>
        <taxon>Charales</taxon>
        <taxon>Characeae</taxon>
        <taxon>Chara</taxon>
    </lineage>
</organism>
<dbReference type="AlphaFoldDB" id="A0A388JSA6"/>
<proteinExistence type="predicted"/>
<accession>A0A388JSA6</accession>
<comment type="caution">
    <text evidence="1">The sequence shown here is derived from an EMBL/GenBank/DDBJ whole genome shotgun (WGS) entry which is preliminary data.</text>
</comment>
<keyword evidence="2" id="KW-1185">Reference proteome</keyword>
<dbReference type="EMBL" id="BFEA01000013">
    <property type="protein sequence ID" value="GBG60660.1"/>
    <property type="molecule type" value="Genomic_DNA"/>
</dbReference>
<sequence>MRGERVSGMAVRGGGHGLRKEEREAVAMAVTAVVLNSVGDMSSTESQKRSQLRVVEAPDCMAAYEVVLQLCTTLYSGVFPRETPRWWTKRRTGGTWEDLRLRDDTTEDYFRDKLRMSRAVFMQIIAACAAHIEKKVTHYRMPLPAEQVIAFTLYRWASGKTFESGTSAFCIGRATGLQAVGDVTSALLMAYPESIEWPVGRRRVQILRANFIIYFRTHSKHMDNEPLQTIPALQGNHQLKMN</sequence>
<evidence type="ECO:0000313" key="1">
    <source>
        <dbReference type="EMBL" id="GBG60660.1"/>
    </source>
</evidence>
<gene>
    <name evidence="1" type="ORF">CBR_g11885</name>
</gene>